<dbReference type="Proteomes" id="UP001168821">
    <property type="component" value="Unassembled WGS sequence"/>
</dbReference>
<gene>
    <name evidence="2" type="ORF">Zmor_024780</name>
</gene>
<proteinExistence type="predicted"/>
<dbReference type="AlphaFoldDB" id="A0AA38I1E7"/>
<feature type="compositionally biased region" description="Basic and acidic residues" evidence="1">
    <location>
        <begin position="120"/>
        <end position="142"/>
    </location>
</feature>
<evidence type="ECO:0000313" key="2">
    <source>
        <dbReference type="EMBL" id="KAJ3647252.1"/>
    </source>
</evidence>
<protein>
    <submittedName>
        <fullName evidence="2">Uncharacterized protein</fullName>
    </submittedName>
</protein>
<reference evidence="2" key="1">
    <citation type="journal article" date="2023" name="G3 (Bethesda)">
        <title>Whole genome assemblies of Zophobas morio and Tenebrio molitor.</title>
        <authorList>
            <person name="Kaur S."/>
            <person name="Stinson S.A."/>
            <person name="diCenzo G.C."/>
        </authorList>
    </citation>
    <scope>NUCLEOTIDE SEQUENCE</scope>
    <source>
        <strain evidence="2">QUZm001</strain>
    </source>
</reference>
<sequence length="142" mass="16323">MPVRSYGILKRGSFSKKGRLVGSRRTTSRTIETSASRYQSANPFRPTLINNYLGTSPISARDLPSKNAQRFENKFINYVPLFPGDFIKSPSIRLVCNVYLFSALHREVTRVHKGHVLEPTQHRSLDQHQTSERTTEKYIRIT</sequence>
<evidence type="ECO:0000313" key="3">
    <source>
        <dbReference type="Proteomes" id="UP001168821"/>
    </source>
</evidence>
<organism evidence="2 3">
    <name type="scientific">Zophobas morio</name>
    <dbReference type="NCBI Taxonomy" id="2755281"/>
    <lineage>
        <taxon>Eukaryota</taxon>
        <taxon>Metazoa</taxon>
        <taxon>Ecdysozoa</taxon>
        <taxon>Arthropoda</taxon>
        <taxon>Hexapoda</taxon>
        <taxon>Insecta</taxon>
        <taxon>Pterygota</taxon>
        <taxon>Neoptera</taxon>
        <taxon>Endopterygota</taxon>
        <taxon>Coleoptera</taxon>
        <taxon>Polyphaga</taxon>
        <taxon>Cucujiformia</taxon>
        <taxon>Tenebrionidae</taxon>
        <taxon>Zophobas</taxon>
    </lineage>
</organism>
<dbReference type="EMBL" id="JALNTZ010000007">
    <property type="protein sequence ID" value="KAJ3647252.1"/>
    <property type="molecule type" value="Genomic_DNA"/>
</dbReference>
<comment type="caution">
    <text evidence="2">The sequence shown here is derived from an EMBL/GenBank/DDBJ whole genome shotgun (WGS) entry which is preliminary data.</text>
</comment>
<accession>A0AA38I1E7</accession>
<keyword evidence="3" id="KW-1185">Reference proteome</keyword>
<evidence type="ECO:0000256" key="1">
    <source>
        <dbReference type="SAM" id="MobiDB-lite"/>
    </source>
</evidence>
<feature type="region of interest" description="Disordered" evidence="1">
    <location>
        <begin position="119"/>
        <end position="142"/>
    </location>
</feature>
<name>A0AA38I1E7_9CUCU</name>